<dbReference type="Proteomes" id="UP000176431">
    <property type="component" value="Unassembled WGS sequence"/>
</dbReference>
<accession>A0A1F5B2Z8</accession>
<protein>
    <recommendedName>
        <fullName evidence="3">Zn-ribbon containing protein</fullName>
    </recommendedName>
</protein>
<gene>
    <name evidence="1" type="ORF">A2819_01605</name>
</gene>
<dbReference type="Pfam" id="PF09845">
    <property type="entry name" value="OapC"/>
    <property type="match status" value="1"/>
</dbReference>
<evidence type="ECO:0000313" key="2">
    <source>
        <dbReference type="Proteomes" id="UP000176431"/>
    </source>
</evidence>
<dbReference type="EMBL" id="MEYK01000028">
    <property type="protein sequence ID" value="OGD24973.1"/>
    <property type="molecule type" value="Genomic_DNA"/>
</dbReference>
<sequence length="128" mass="14635">MPHQCVRCNTFYEDGAEAILKGCSCGGRLFFFIKRKQIEAAKEVITNISDEQREQMEKDVFDLVGAPVTQEEPVILDFESIRVAKPGHYEIDLVHLFKDDPLIIRVGDGKYMLDLNQTFRKGKEGNLK</sequence>
<reference evidence="1 2" key="1">
    <citation type="journal article" date="2016" name="Nat. Commun.">
        <title>Thousands of microbial genomes shed light on interconnected biogeochemical processes in an aquifer system.</title>
        <authorList>
            <person name="Anantharaman K."/>
            <person name="Brown C.T."/>
            <person name="Hug L.A."/>
            <person name="Sharon I."/>
            <person name="Castelle C.J."/>
            <person name="Probst A.J."/>
            <person name="Thomas B.C."/>
            <person name="Singh A."/>
            <person name="Wilkins M.J."/>
            <person name="Karaoz U."/>
            <person name="Brodie E.L."/>
            <person name="Williams K.H."/>
            <person name="Hubbard S.S."/>
            <person name="Banfield J.F."/>
        </authorList>
    </citation>
    <scope>NUCLEOTIDE SEQUENCE [LARGE SCALE GENOMIC DNA]</scope>
</reference>
<dbReference type="AlphaFoldDB" id="A0A1F5B2Z8"/>
<comment type="caution">
    <text evidence="1">The sequence shown here is derived from an EMBL/GenBank/DDBJ whole genome shotgun (WGS) entry which is preliminary data.</text>
</comment>
<evidence type="ECO:0008006" key="3">
    <source>
        <dbReference type="Google" id="ProtNLM"/>
    </source>
</evidence>
<dbReference type="InterPro" id="IPR018645">
    <property type="entry name" value="OapC-like"/>
</dbReference>
<organism evidence="1 2">
    <name type="scientific">Candidatus Azambacteria bacterium RIFCSPHIGHO2_01_FULL_40_24</name>
    <dbReference type="NCBI Taxonomy" id="1797301"/>
    <lineage>
        <taxon>Bacteria</taxon>
        <taxon>Candidatus Azamiibacteriota</taxon>
    </lineage>
</organism>
<proteinExistence type="predicted"/>
<name>A0A1F5B2Z8_9BACT</name>
<evidence type="ECO:0000313" key="1">
    <source>
        <dbReference type="EMBL" id="OGD24973.1"/>
    </source>
</evidence>